<evidence type="ECO:0000256" key="2">
    <source>
        <dbReference type="SAM" id="Phobius"/>
    </source>
</evidence>
<evidence type="ECO:0000313" key="5">
    <source>
        <dbReference type="Proteomes" id="UP000625574"/>
    </source>
</evidence>
<feature type="compositionally biased region" description="Polar residues" evidence="1">
    <location>
        <begin position="39"/>
        <end position="48"/>
    </location>
</feature>
<dbReference type="PANTHER" id="PTHR47197">
    <property type="entry name" value="PROTEIN NIRF"/>
    <property type="match status" value="1"/>
</dbReference>
<dbReference type="PANTHER" id="PTHR47197:SF3">
    <property type="entry name" value="DIHYDRO-HEME D1 DEHYDROGENASE"/>
    <property type="match status" value="1"/>
</dbReference>
<reference evidence="4 5" key="1">
    <citation type="submission" date="2020-12" db="EMBL/GenBank/DDBJ databases">
        <title>Genome public.</title>
        <authorList>
            <person name="Sun Q."/>
        </authorList>
    </citation>
    <scope>NUCLEOTIDE SEQUENCE [LARGE SCALE GENOMIC DNA]</scope>
    <source>
        <strain evidence="4 5">CCM 8864</strain>
    </source>
</reference>
<keyword evidence="5" id="KW-1185">Reference proteome</keyword>
<dbReference type="InterPro" id="IPR015943">
    <property type="entry name" value="WD40/YVTN_repeat-like_dom_sf"/>
</dbReference>
<evidence type="ECO:0000256" key="3">
    <source>
        <dbReference type="SAM" id="SignalP"/>
    </source>
</evidence>
<evidence type="ECO:0000256" key="1">
    <source>
        <dbReference type="SAM" id="MobiDB-lite"/>
    </source>
</evidence>
<dbReference type="RefSeq" id="WP_198736198.1">
    <property type="nucleotide sequence ID" value="NZ_JAEIOT010000007.1"/>
</dbReference>
<evidence type="ECO:0000313" key="4">
    <source>
        <dbReference type="EMBL" id="MBI9000780.1"/>
    </source>
</evidence>
<keyword evidence="2" id="KW-0812">Transmembrane</keyword>
<dbReference type="InterPro" id="IPR051200">
    <property type="entry name" value="Host-pathogen_enzymatic-act"/>
</dbReference>
<dbReference type="SUPFAM" id="SSF50974">
    <property type="entry name" value="Nitrous oxide reductase, N-terminal domain"/>
    <property type="match status" value="1"/>
</dbReference>
<dbReference type="Proteomes" id="UP000625574">
    <property type="component" value="Unassembled WGS sequence"/>
</dbReference>
<keyword evidence="2" id="KW-1133">Transmembrane helix</keyword>
<dbReference type="Gene3D" id="2.130.10.10">
    <property type="entry name" value="YVTN repeat-like/Quinoprotein amine dehydrogenase"/>
    <property type="match status" value="1"/>
</dbReference>
<keyword evidence="3" id="KW-0732">Signal</keyword>
<protein>
    <recommendedName>
        <fullName evidence="6">YncE family protein</fullName>
    </recommendedName>
</protein>
<accession>A0ABS0VVK5</accession>
<feature type="chain" id="PRO_5045401539" description="YncE family protein" evidence="3">
    <location>
        <begin position="37"/>
        <end position="674"/>
    </location>
</feature>
<feature type="region of interest" description="Disordered" evidence="1">
    <location>
        <begin position="36"/>
        <end position="60"/>
    </location>
</feature>
<feature type="signal peptide" evidence="3">
    <location>
        <begin position="1"/>
        <end position="36"/>
    </location>
</feature>
<comment type="caution">
    <text evidence="4">The sequence shown here is derived from an EMBL/GenBank/DDBJ whole genome shotgun (WGS) entry which is preliminary data.</text>
</comment>
<proteinExistence type="predicted"/>
<organism evidence="4 5">
    <name type="scientific">Corynebacterium marambiense</name>
    <dbReference type="NCBI Taxonomy" id="2765364"/>
    <lineage>
        <taxon>Bacteria</taxon>
        <taxon>Bacillati</taxon>
        <taxon>Actinomycetota</taxon>
        <taxon>Actinomycetes</taxon>
        <taxon>Mycobacteriales</taxon>
        <taxon>Corynebacteriaceae</taxon>
        <taxon>Corynebacterium</taxon>
    </lineage>
</organism>
<keyword evidence="2" id="KW-0472">Membrane</keyword>
<name>A0ABS0VVK5_9CORY</name>
<sequence length="674" mass="69469">MSLSTHRLIGRRSIAAITTAALLSAGMAVVTPNALAQEAESTPTSEAVNESRAAAEENPAPANLETTAEAAVSVSRTFITARNGIVASVFEVKATGFAPGATLTAGIDDTEAGFHAGGSTVVSTATADENGEYKGRVVGPADTFFGGTEHTVTLTAGETKAAASAYLEPAVSFGSTDAPDVENLSVGATDLAVTVRTLKPGSTITAIGVDGANWLPAGTTFTVPESGTITVPDLSIPADDSLIGKKIAVTVRVAGSDADVTLAKTGTIAPGLGLFGSDQYNVSSRELGPGLYQMAYSAKQHAVFVTRNNFGDQTSSIFKVNPETLEPEKEFATVDAQGMSSPAAGVFGVAVDDVRDRLWVTNTLNDSVSVYSTVTGELLKAFDKGLAPHPRAVAVDESTGYAYVSIPTSGKEEIVVFGGDSLDVRSPLQTPGFSGHMELRFDAATKSIYTVSFKTGKAAKISVETGQADIVNLPNADAYRGGGVGLDTRRGHLFVASQIPSSVDVFDINTGALLKTIRTGAGSLDALYDAVTDRVYVINRGSRSATVINAKTFEVVANLDVGFNPNHLATDGKGTVYVVNKPAIGNAADKDSIVKLTPKNLIHIPPMSGGETSSGKSDGSTIFSGSTSTGSTFTGIFSFLGVMVTIFGSLFHFLTSTVLPPQIAKLIPGGSSAR</sequence>
<dbReference type="EMBL" id="JAEIOT010000007">
    <property type="protein sequence ID" value="MBI9000780.1"/>
    <property type="molecule type" value="Genomic_DNA"/>
</dbReference>
<feature type="transmembrane region" description="Helical" evidence="2">
    <location>
        <begin position="633"/>
        <end position="655"/>
    </location>
</feature>
<evidence type="ECO:0008006" key="6">
    <source>
        <dbReference type="Google" id="ProtNLM"/>
    </source>
</evidence>
<gene>
    <name evidence="4" type="ORF">JDV76_07345</name>
</gene>
<dbReference type="InterPro" id="IPR011045">
    <property type="entry name" value="N2O_reductase_N"/>
</dbReference>